<accession>A0ABW5BSM2</accession>
<proteinExistence type="predicted"/>
<evidence type="ECO:0000256" key="1">
    <source>
        <dbReference type="SAM" id="SignalP"/>
    </source>
</evidence>
<feature type="signal peptide" evidence="1">
    <location>
        <begin position="1"/>
        <end position="20"/>
    </location>
</feature>
<keyword evidence="3" id="KW-1185">Reference proteome</keyword>
<name>A0ABW5BSM2_9PROT</name>
<dbReference type="EMBL" id="JBHUII010000013">
    <property type="protein sequence ID" value="MFD2207800.1"/>
    <property type="molecule type" value="Genomic_DNA"/>
</dbReference>
<dbReference type="Pfam" id="PF09839">
    <property type="entry name" value="DUF2066"/>
    <property type="match status" value="1"/>
</dbReference>
<feature type="chain" id="PRO_5045458489" evidence="1">
    <location>
        <begin position="21"/>
        <end position="412"/>
    </location>
</feature>
<gene>
    <name evidence="2" type="ORF">ACFSKO_19470</name>
</gene>
<organism evidence="2 3">
    <name type="scientific">Kiloniella antarctica</name>
    <dbReference type="NCBI Taxonomy" id="1550907"/>
    <lineage>
        <taxon>Bacteria</taxon>
        <taxon>Pseudomonadati</taxon>
        <taxon>Pseudomonadota</taxon>
        <taxon>Alphaproteobacteria</taxon>
        <taxon>Rhodospirillales</taxon>
        <taxon>Kiloniellaceae</taxon>
        <taxon>Kiloniella</taxon>
    </lineage>
</organism>
<evidence type="ECO:0000313" key="3">
    <source>
        <dbReference type="Proteomes" id="UP001597294"/>
    </source>
</evidence>
<dbReference type="InterPro" id="IPR018642">
    <property type="entry name" value="DUF2066"/>
</dbReference>
<dbReference type="RefSeq" id="WP_380254802.1">
    <property type="nucleotide sequence ID" value="NZ_JBHUII010000013.1"/>
</dbReference>
<protein>
    <submittedName>
        <fullName evidence="2">DUF2066 domain-containing protein</fullName>
    </submittedName>
</protein>
<reference evidence="3" key="1">
    <citation type="journal article" date="2019" name="Int. J. Syst. Evol. Microbiol.">
        <title>The Global Catalogue of Microorganisms (GCM) 10K type strain sequencing project: providing services to taxonomists for standard genome sequencing and annotation.</title>
        <authorList>
            <consortium name="The Broad Institute Genomics Platform"/>
            <consortium name="The Broad Institute Genome Sequencing Center for Infectious Disease"/>
            <person name="Wu L."/>
            <person name="Ma J."/>
        </authorList>
    </citation>
    <scope>NUCLEOTIDE SEQUENCE [LARGE SCALE GENOMIC DNA]</scope>
    <source>
        <strain evidence="3">CGMCC 4.7192</strain>
    </source>
</reference>
<keyword evidence="1" id="KW-0732">Signal</keyword>
<evidence type="ECO:0000313" key="2">
    <source>
        <dbReference type="EMBL" id="MFD2207800.1"/>
    </source>
</evidence>
<dbReference type="Proteomes" id="UP001597294">
    <property type="component" value="Unassembled WGS sequence"/>
</dbReference>
<sequence length="412" mass="45536">MRFRRFFNRTALLVTFFALVGQYSLSPAWSGNHVYTVTNIKIDASAGSATEAKKIALSQGYERAFKALVERLVPQQDHAKVPLLSAKDALNYVLDISLSSERSSSVRYIAKMTVRFKESRTRGYLRNTGVALAELISKPVLVLPIQKSGEQSLLWGESNQWRAAWGSLGETNGLVPLTMPLGDLQDIGTVDAKGALAGKDGLWKLASKYGSNDIFLSIADIANDSNSAELSAVRTGKFGDGRTYRLKVVKTAEESTAGMLERGANSLNGSLQQDWKQANLLQFGIERWILVQVPIEGLQDWVLINNRLQDVPAINRLNTRSINRSQVNLDVYFSGDERQLTLALAQKDLAMLLNENSIWELRLLNKPAASSSLTLPLEEEVPTLSEDFVVDELAVPTQEIDLSNDNESMTTE</sequence>
<comment type="caution">
    <text evidence="2">The sequence shown here is derived from an EMBL/GenBank/DDBJ whole genome shotgun (WGS) entry which is preliminary data.</text>
</comment>